<protein>
    <submittedName>
        <fullName evidence="1">Uncharacterized protein</fullName>
    </submittedName>
</protein>
<organism evidence="1 2">
    <name type="scientific">Christiangramia sediminis</name>
    <dbReference type="NCBI Taxonomy" id="2881336"/>
    <lineage>
        <taxon>Bacteria</taxon>
        <taxon>Pseudomonadati</taxon>
        <taxon>Bacteroidota</taxon>
        <taxon>Flavobacteriia</taxon>
        <taxon>Flavobacteriales</taxon>
        <taxon>Flavobacteriaceae</taxon>
        <taxon>Christiangramia</taxon>
    </lineage>
</organism>
<comment type="caution">
    <text evidence="1">The sequence shown here is derived from an EMBL/GenBank/DDBJ whole genome shotgun (WGS) entry which is preliminary data.</text>
</comment>
<keyword evidence="2" id="KW-1185">Reference proteome</keyword>
<reference evidence="1" key="1">
    <citation type="submission" date="2021-10" db="EMBL/GenBank/DDBJ databases">
        <title>Gramella sp. ASW11-100T, isolated from marine sediment.</title>
        <authorList>
            <person name="Xia C."/>
        </authorList>
    </citation>
    <scope>NUCLEOTIDE SEQUENCE</scope>
    <source>
        <strain evidence="1">ASW11-100</strain>
    </source>
</reference>
<evidence type="ECO:0000313" key="1">
    <source>
        <dbReference type="EMBL" id="MCB7482478.1"/>
    </source>
</evidence>
<proteinExistence type="predicted"/>
<dbReference type="AlphaFoldDB" id="A0A9X1RXK2"/>
<dbReference type="RefSeq" id="WP_229342185.1">
    <property type="nucleotide sequence ID" value="NZ_JAJBZG010000005.1"/>
</dbReference>
<evidence type="ECO:0000313" key="2">
    <source>
        <dbReference type="Proteomes" id="UP001139414"/>
    </source>
</evidence>
<accession>A0A9X1RXK2</accession>
<dbReference type="Proteomes" id="UP001139414">
    <property type="component" value="Unassembled WGS sequence"/>
</dbReference>
<sequence>MKFYYSGKVPDAWGDIMVYADNCRSLPDVLERVYIGIFPNSILAIENAKQKLQLSKVKICKCCV</sequence>
<name>A0A9X1RXK2_9FLAO</name>
<dbReference type="EMBL" id="JAJBZG010000005">
    <property type="protein sequence ID" value="MCB7482478.1"/>
    <property type="molecule type" value="Genomic_DNA"/>
</dbReference>
<gene>
    <name evidence="1" type="ORF">LGQ90_14500</name>
</gene>